<feature type="transmembrane region" description="Helical" evidence="9">
    <location>
        <begin position="142"/>
        <end position="166"/>
    </location>
</feature>
<dbReference type="GO" id="GO:0022857">
    <property type="term" value="F:transmembrane transporter activity"/>
    <property type="evidence" value="ECO:0007669"/>
    <property type="project" value="InterPro"/>
</dbReference>
<comment type="similarity">
    <text evidence="2">Belongs to the binding-protein-dependent transport system permease family. FecCD subfamily.</text>
</comment>
<accession>D2YCF5</accession>
<evidence type="ECO:0000256" key="2">
    <source>
        <dbReference type="ARBA" id="ARBA00007935"/>
    </source>
</evidence>
<keyword evidence="6 9" id="KW-1133">Transmembrane helix</keyword>
<evidence type="ECO:0000256" key="5">
    <source>
        <dbReference type="ARBA" id="ARBA00022692"/>
    </source>
</evidence>
<dbReference type="InterPro" id="IPR000522">
    <property type="entry name" value="ABC_transptr_permease_BtuC"/>
</dbReference>
<dbReference type="GO" id="GO:0005886">
    <property type="term" value="C:plasma membrane"/>
    <property type="evidence" value="ECO:0007669"/>
    <property type="project" value="UniProtKB-SubCell"/>
</dbReference>
<protein>
    <submittedName>
        <fullName evidence="10">Iron(III) ABC transporter, permease protein</fullName>
    </submittedName>
</protein>
<feature type="transmembrane region" description="Helical" evidence="9">
    <location>
        <begin position="117"/>
        <end position="135"/>
    </location>
</feature>
<evidence type="ECO:0000256" key="9">
    <source>
        <dbReference type="SAM" id="Phobius"/>
    </source>
</evidence>
<dbReference type="AlphaFoldDB" id="D2YCF5"/>
<feature type="transmembrane region" description="Helical" evidence="9">
    <location>
        <begin position="60"/>
        <end position="80"/>
    </location>
</feature>
<dbReference type="Proteomes" id="UP000004827">
    <property type="component" value="Unassembled WGS sequence"/>
</dbReference>
<evidence type="ECO:0000256" key="1">
    <source>
        <dbReference type="ARBA" id="ARBA00004651"/>
    </source>
</evidence>
<feature type="transmembrane region" description="Helical" evidence="9">
    <location>
        <begin position="92"/>
        <end position="111"/>
    </location>
</feature>
<gene>
    <name evidence="10" type="primary">vctD</name>
    <name evidence="10" type="ORF">VMB_12020</name>
</gene>
<evidence type="ECO:0000313" key="11">
    <source>
        <dbReference type="Proteomes" id="UP000004827"/>
    </source>
</evidence>
<dbReference type="InterPro" id="IPR037294">
    <property type="entry name" value="ABC_BtuC-like"/>
</dbReference>
<reference evidence="10 11" key="1">
    <citation type="journal article" date="2009" name="BMC Evol. Biol.">
        <title>Genomic taxonomy of Vibrios.</title>
        <authorList>
            <person name="Thompson C.C."/>
            <person name="Vicente A.C."/>
            <person name="Souza R.C."/>
            <person name="Vasconcelos A.T."/>
            <person name="Vesth T."/>
            <person name="Alves N.Jr."/>
            <person name="Ussery D.W."/>
            <person name="Iida T."/>
            <person name="Thompson F.L."/>
        </authorList>
    </citation>
    <scope>NUCLEOTIDE SEQUENCE [LARGE SCALE GENOMIC DNA]</scope>
    <source>
        <strain evidence="10 11">VM603</strain>
    </source>
</reference>
<feature type="transmembrane region" description="Helical" evidence="9">
    <location>
        <begin position="192"/>
        <end position="209"/>
    </location>
</feature>
<feature type="transmembrane region" description="Helical" evidence="9">
    <location>
        <begin position="20"/>
        <end position="40"/>
    </location>
</feature>
<dbReference type="EMBL" id="ACYU01000041">
    <property type="protein sequence ID" value="EEW07577.1"/>
    <property type="molecule type" value="Genomic_DNA"/>
</dbReference>
<dbReference type="SUPFAM" id="SSF81345">
    <property type="entry name" value="ABC transporter involved in vitamin B12 uptake, BtuC"/>
    <property type="match status" value="1"/>
</dbReference>
<feature type="transmembrane region" description="Helical" evidence="9">
    <location>
        <begin position="304"/>
        <end position="321"/>
    </location>
</feature>
<evidence type="ECO:0000256" key="3">
    <source>
        <dbReference type="ARBA" id="ARBA00022448"/>
    </source>
</evidence>
<proteinExistence type="inferred from homology"/>
<keyword evidence="4" id="KW-1003">Cell membrane</keyword>
<dbReference type="PANTHER" id="PTHR30472:SF27">
    <property type="entry name" value="PETROBACTIN IMPORT SYSTEM PERMEASE PROTEIN YCLN"/>
    <property type="match status" value="1"/>
</dbReference>
<sequence length="328" mass="35428">MRRRGNPPLADKLRLALKKLLLVLGVISFCSLFVGVGHLPLASLIQGDAAAWQLLLTSRVPRLLAILLSGAGLSIAGLIMQQISQNRFAAPSTSGTVECAMLGYVLSLVLFGHGDNLWLIFGVAMLGTLVFVFFIQRIQFKNVIFVPLIGIIFGNVIDSLALFIAYKYDAIQNLSGWAVANFANLLKGDFELLYLAIPVAIFSYLYAARISAVGMGKDFATNLGLKYQQVMIIGVALVSVMSATVVMIVGQLPFLGLIVPNLVSQYYGDNLRKNIPLTAIFGALFVLLCDLVGRVIIFPYEVSISMIISILGGSVFIALILRGQRNAG</sequence>
<dbReference type="PANTHER" id="PTHR30472">
    <property type="entry name" value="FERRIC ENTEROBACTIN TRANSPORT SYSTEM PERMEASE PROTEIN"/>
    <property type="match status" value="1"/>
</dbReference>
<keyword evidence="3" id="KW-0813">Transport</keyword>
<comment type="caution">
    <text evidence="10">The sequence shown here is derived from an EMBL/GenBank/DDBJ whole genome shotgun (WGS) entry which is preliminary data.</text>
</comment>
<dbReference type="CDD" id="cd06550">
    <property type="entry name" value="TM_ABC_iron-siderophores_like"/>
    <property type="match status" value="1"/>
</dbReference>
<evidence type="ECO:0000313" key="10">
    <source>
        <dbReference type="EMBL" id="EEW07577.1"/>
    </source>
</evidence>
<feature type="transmembrane region" description="Helical" evidence="9">
    <location>
        <begin position="275"/>
        <end position="297"/>
    </location>
</feature>
<dbReference type="GO" id="GO:0033214">
    <property type="term" value="P:siderophore-iron import into cell"/>
    <property type="evidence" value="ECO:0007669"/>
    <property type="project" value="TreeGrafter"/>
</dbReference>
<dbReference type="FunFam" id="1.10.3470.10:FF:000004">
    <property type="entry name" value="Iron compound ABC transporter, permease"/>
    <property type="match status" value="1"/>
</dbReference>
<evidence type="ECO:0000256" key="6">
    <source>
        <dbReference type="ARBA" id="ARBA00022989"/>
    </source>
</evidence>
<organism evidence="10 11">
    <name type="scientific">Vibrio mimicus VM603</name>
    <dbReference type="NCBI Taxonomy" id="671074"/>
    <lineage>
        <taxon>Bacteria</taxon>
        <taxon>Pseudomonadati</taxon>
        <taxon>Pseudomonadota</taxon>
        <taxon>Gammaproteobacteria</taxon>
        <taxon>Vibrionales</taxon>
        <taxon>Vibrionaceae</taxon>
        <taxon>Vibrio</taxon>
    </lineage>
</organism>
<dbReference type="Pfam" id="PF01032">
    <property type="entry name" value="FecCD"/>
    <property type="match status" value="1"/>
</dbReference>
<feature type="transmembrane region" description="Helical" evidence="9">
    <location>
        <begin position="230"/>
        <end position="255"/>
    </location>
</feature>
<name>D2YCF5_VIBMI</name>
<keyword evidence="5 9" id="KW-0812">Transmembrane</keyword>
<evidence type="ECO:0000256" key="7">
    <source>
        <dbReference type="ARBA" id="ARBA00023004"/>
    </source>
</evidence>
<evidence type="ECO:0000256" key="8">
    <source>
        <dbReference type="ARBA" id="ARBA00023136"/>
    </source>
</evidence>
<keyword evidence="8 9" id="KW-0472">Membrane</keyword>
<evidence type="ECO:0000256" key="4">
    <source>
        <dbReference type="ARBA" id="ARBA00022475"/>
    </source>
</evidence>
<keyword evidence="7" id="KW-0408">Iron</keyword>
<comment type="subcellular location">
    <subcellularLocation>
        <location evidence="1">Cell membrane</location>
        <topology evidence="1">Multi-pass membrane protein</topology>
    </subcellularLocation>
</comment>
<dbReference type="Gene3D" id="1.10.3470.10">
    <property type="entry name" value="ABC transporter involved in vitamin B12 uptake, BtuC"/>
    <property type="match status" value="1"/>
</dbReference>